<keyword evidence="6" id="KW-0547">Nucleotide-binding</keyword>
<dbReference type="GO" id="GO:0005524">
    <property type="term" value="F:ATP binding"/>
    <property type="evidence" value="ECO:0007669"/>
    <property type="project" value="UniProtKB-KW"/>
</dbReference>
<feature type="domain" description="P-type ATPase A" evidence="15">
    <location>
        <begin position="394"/>
        <end position="507"/>
    </location>
</feature>
<dbReference type="InterPro" id="IPR059000">
    <property type="entry name" value="ATPase_P-type_domA"/>
</dbReference>
<dbReference type="InterPro" id="IPR008250">
    <property type="entry name" value="ATPase_P-typ_transduc_dom_A_sf"/>
</dbReference>
<dbReference type="SUPFAM" id="SSF81653">
    <property type="entry name" value="Calcium ATPase, transduction domain A"/>
    <property type="match status" value="1"/>
</dbReference>
<dbReference type="GO" id="GO:0019829">
    <property type="term" value="F:ATPase-coupled monoatomic cation transmembrane transporter activity"/>
    <property type="evidence" value="ECO:0007669"/>
    <property type="project" value="TreeGrafter"/>
</dbReference>
<comment type="catalytic activity">
    <reaction evidence="12">
        <text>ATP + H2O = ADP + phosphate + H(+)</text>
        <dbReference type="Rhea" id="RHEA:13065"/>
        <dbReference type="ChEBI" id="CHEBI:15377"/>
        <dbReference type="ChEBI" id="CHEBI:15378"/>
        <dbReference type="ChEBI" id="CHEBI:30616"/>
        <dbReference type="ChEBI" id="CHEBI:43474"/>
        <dbReference type="ChEBI" id="CHEBI:456216"/>
    </reaction>
</comment>
<feature type="transmembrane region" description="Helical" evidence="14">
    <location>
        <begin position="1231"/>
        <end position="1251"/>
    </location>
</feature>
<dbReference type="SUPFAM" id="SSF56784">
    <property type="entry name" value="HAD-like"/>
    <property type="match status" value="1"/>
</dbReference>
<gene>
    <name evidence="16" type="ORF">FDP41_006673</name>
</gene>
<feature type="transmembrane region" description="Helical" evidence="14">
    <location>
        <begin position="526"/>
        <end position="549"/>
    </location>
</feature>
<keyword evidence="3" id="KW-0597">Phosphoprotein</keyword>
<evidence type="ECO:0000256" key="7">
    <source>
        <dbReference type="ARBA" id="ARBA00022840"/>
    </source>
</evidence>
<evidence type="ECO:0000256" key="14">
    <source>
        <dbReference type="SAM" id="Phobius"/>
    </source>
</evidence>
<dbReference type="GO" id="GO:0046872">
    <property type="term" value="F:metal ion binding"/>
    <property type="evidence" value="ECO:0007669"/>
    <property type="project" value="UniProtKB-KW"/>
</dbReference>
<evidence type="ECO:0000256" key="10">
    <source>
        <dbReference type="ARBA" id="ARBA00022989"/>
    </source>
</evidence>
<feature type="transmembrane region" description="Helical" evidence="14">
    <location>
        <begin position="332"/>
        <end position="352"/>
    </location>
</feature>
<evidence type="ECO:0000256" key="3">
    <source>
        <dbReference type="ARBA" id="ARBA00022553"/>
    </source>
</evidence>
<evidence type="ECO:0000256" key="12">
    <source>
        <dbReference type="ARBA" id="ARBA00049360"/>
    </source>
</evidence>
<comment type="caution">
    <text evidence="16">The sequence shown here is derived from an EMBL/GenBank/DDBJ whole genome shotgun (WGS) entry which is preliminary data.</text>
</comment>
<evidence type="ECO:0000313" key="16">
    <source>
        <dbReference type="EMBL" id="KAF0974063.1"/>
    </source>
</evidence>
<keyword evidence="5" id="KW-0479">Metal-binding</keyword>
<feature type="region of interest" description="Disordered" evidence="13">
    <location>
        <begin position="1"/>
        <end position="32"/>
    </location>
</feature>
<keyword evidence="8" id="KW-0460">Magnesium</keyword>
<feature type="transmembrane region" description="Helical" evidence="14">
    <location>
        <begin position="1190"/>
        <end position="1211"/>
    </location>
</feature>
<dbReference type="Pfam" id="PF00122">
    <property type="entry name" value="E1-E2_ATPase"/>
    <property type="match status" value="1"/>
</dbReference>
<evidence type="ECO:0000256" key="13">
    <source>
        <dbReference type="SAM" id="MobiDB-lite"/>
    </source>
</evidence>
<dbReference type="Gene3D" id="3.40.50.1000">
    <property type="entry name" value="HAD superfamily/HAD-like"/>
    <property type="match status" value="1"/>
</dbReference>
<feature type="transmembrane region" description="Helical" evidence="14">
    <location>
        <begin position="555"/>
        <end position="581"/>
    </location>
</feature>
<evidence type="ECO:0000256" key="5">
    <source>
        <dbReference type="ARBA" id="ARBA00022723"/>
    </source>
</evidence>
<dbReference type="InterPro" id="IPR023299">
    <property type="entry name" value="ATPase_P-typ_cyto_dom_N"/>
</dbReference>
<sequence length="1316" mass="150902">MQRIISQDDSDAMVEPVTQRGTAATTTTTSGTTLPYSHHELPFLSIKNPSASSGKYFEIELGEDDYINDIHSPAMFKPPTPISPTSSFGSTSAKQLFNGQVKKQQSTTLQAILNEYCDLTMSSSTASLEEASEVDDENCKYVHEIASIRGLRHQFYLELVFWILVASTAGLLLICCRWIKWMRAYLTYTYSNNRGESFENATKVIIESKDLREWTICKIKKGYIRNYDSDQRVSIEPIRIRYFLYRNLVFIYDPDLDSFHRVRFNTSLPYSKIHKMAEQEAENERDLRELLFGKNSTQVPMKSMIQILLDEILHPFYLFQILILVLWFIERYYIYCITISVVSLIAVFFSFWRTHDNLKKLKEMTSYHCYVNRLTQRAPSSFNRTIYSEDHTKKNEEIETMDSLDLTPGDIIEITNGMVMPCDVILLGGQLIVNESKLTGDSIPVKKRALPRVDDIIYDASRDSTYTVYSGTTVLSSQPSQSGLFANKCYGIVSQTGFHTQKGKLILSILYPKTGVFNIYRDSFKFLFVLVFSGFIGMLATIITMVKAGQPSGNIILHVLDIISITVPPSLPIAMTTTVTFTMRRLAKRRIFCTSPARVNISGYVKIVIFDKTNTLTRRDIDVNGIIPSQKGSFEHYVKKKDFTTAFSADHALLRCLACCNDLSRIKTNLVGDPLDIALFRSTNWDIQEYSEAVTKHTLLYPHRNMQQEKNRDDSFSRIMVNEFKSSLQRMSVMVRDNTTGDVWCFVKGSAESIKSISKPSSIPGDFNIVLRKYAQKGYRILACGVKKMNEESISSQKSISREEIESDLEFVGLALVENKVKKGAFKAVKTLTDCNIKCIMVTGDNPYTSITIGKKSHIIESRKAIFLSELKENSDKTIPHTTNYSQNIFWRNVDTNHKISTQELLTMQNIELVITGEVFEYVLKEHRKFVKSNRREPYINTKKPSLLHVIVTSCNIYSRFSPYNKKILVEELQKMGYDVGMVGDGSNDLFALQTAHTGISLADTETSIAAPFTSLKPRVSSIVTLIREGRASLLTFFQIFKFTALYAITRIITVQILLQRNCNLSNFQYLYIDLFVILPTTLLMTRTDASLALKREKPPNTLISRFIFLSLLGHVLLAAGFLWMVWTEIEKEPWFHGTTEIKFKIYRDIPLRSYEATIMFFICTFCIINIAICMSISKPFKLPIITNNFTFTFFIIVLYLMTAYLLFLPTQWMRNTVKLIAFPLYYKVRIVMYSLGHLAISYCWEMMLIVSPTRRLIKKFTLLNLLLLCNRILKVLKIPSPLFLLVLIENEQTKLKVYKQLATFKMVYQTSHMEE</sequence>
<feature type="transmembrane region" description="Helical" evidence="14">
    <location>
        <begin position="1034"/>
        <end position="1058"/>
    </location>
</feature>
<feature type="transmembrane region" description="Helical" evidence="14">
    <location>
        <begin position="307"/>
        <end position="326"/>
    </location>
</feature>
<dbReference type="VEuPathDB" id="AmoebaDB:NF0106700"/>
<dbReference type="OMA" id="REPYINT"/>
<dbReference type="InterPro" id="IPR023298">
    <property type="entry name" value="ATPase_P-typ_TM_dom_sf"/>
</dbReference>
<dbReference type="GO" id="GO:0016020">
    <property type="term" value="C:membrane"/>
    <property type="evidence" value="ECO:0007669"/>
    <property type="project" value="UniProtKB-SubCell"/>
</dbReference>
<protein>
    <recommendedName>
        <fullName evidence="15">P-type ATPase A domain-containing protein</fullName>
    </recommendedName>
</protein>
<name>A0A6A5B652_NAEFO</name>
<dbReference type="OrthoDB" id="48943at2759"/>
<dbReference type="VEuPathDB" id="AmoebaDB:NfTy_074480"/>
<dbReference type="GO" id="GO:0140358">
    <property type="term" value="F:P-type transmembrane transporter activity"/>
    <property type="evidence" value="ECO:0007669"/>
    <property type="project" value="InterPro"/>
</dbReference>
<dbReference type="SUPFAM" id="SSF81660">
    <property type="entry name" value="Metal cation-transporting ATPase, ATP-binding domain N"/>
    <property type="match status" value="1"/>
</dbReference>
<evidence type="ECO:0000256" key="8">
    <source>
        <dbReference type="ARBA" id="ARBA00022842"/>
    </source>
</evidence>
<evidence type="ECO:0000256" key="9">
    <source>
        <dbReference type="ARBA" id="ARBA00022967"/>
    </source>
</evidence>
<evidence type="ECO:0000259" key="15">
    <source>
        <dbReference type="Pfam" id="PF00122"/>
    </source>
</evidence>
<dbReference type="InterPro" id="IPR006544">
    <property type="entry name" value="P-type_TPase_V"/>
</dbReference>
<evidence type="ECO:0000256" key="1">
    <source>
        <dbReference type="ARBA" id="ARBA00004141"/>
    </source>
</evidence>
<keyword evidence="9" id="KW-1278">Translocase</keyword>
<evidence type="ECO:0000313" key="17">
    <source>
        <dbReference type="Proteomes" id="UP000444721"/>
    </source>
</evidence>
<dbReference type="GeneID" id="68113891"/>
<dbReference type="PRINTS" id="PR00119">
    <property type="entry name" value="CATATPASE"/>
</dbReference>
<feature type="transmembrane region" description="Helical" evidence="14">
    <location>
        <begin position="1157"/>
        <end position="1178"/>
    </location>
</feature>
<dbReference type="NCBIfam" id="TIGR01657">
    <property type="entry name" value="P-ATPase-V"/>
    <property type="match status" value="1"/>
</dbReference>
<dbReference type="FunFam" id="1.20.1110.10:FF:000023">
    <property type="entry name" value="Cation-transporting ATPase"/>
    <property type="match status" value="1"/>
</dbReference>
<keyword evidence="11 14" id="KW-0472">Membrane</keyword>
<dbReference type="PANTHER" id="PTHR45630">
    <property type="entry name" value="CATION-TRANSPORTING ATPASE-RELATED"/>
    <property type="match status" value="1"/>
</dbReference>
<proteinExistence type="inferred from homology"/>
<dbReference type="Proteomes" id="UP000444721">
    <property type="component" value="Unassembled WGS sequence"/>
</dbReference>
<dbReference type="InterPro" id="IPR036412">
    <property type="entry name" value="HAD-like_sf"/>
</dbReference>
<evidence type="ECO:0000256" key="11">
    <source>
        <dbReference type="ARBA" id="ARBA00023136"/>
    </source>
</evidence>
<keyword evidence="10 14" id="KW-1133">Transmembrane helix</keyword>
<accession>A0A6A5B652</accession>
<dbReference type="EMBL" id="VFQX01000053">
    <property type="protein sequence ID" value="KAF0974063.1"/>
    <property type="molecule type" value="Genomic_DNA"/>
</dbReference>
<organism evidence="16 17">
    <name type="scientific">Naegleria fowleri</name>
    <name type="common">Brain eating amoeba</name>
    <dbReference type="NCBI Taxonomy" id="5763"/>
    <lineage>
        <taxon>Eukaryota</taxon>
        <taxon>Discoba</taxon>
        <taxon>Heterolobosea</taxon>
        <taxon>Tetramitia</taxon>
        <taxon>Eutetramitia</taxon>
        <taxon>Vahlkampfiidae</taxon>
        <taxon>Naegleria</taxon>
    </lineage>
</organism>
<feature type="transmembrane region" description="Helical" evidence="14">
    <location>
        <begin position="159"/>
        <end position="179"/>
    </location>
</feature>
<comment type="subcellular location">
    <subcellularLocation>
        <location evidence="1">Membrane</location>
        <topology evidence="1">Multi-pass membrane protein</topology>
    </subcellularLocation>
</comment>
<keyword evidence="7" id="KW-0067">ATP-binding</keyword>
<reference evidence="16 17" key="1">
    <citation type="journal article" date="2019" name="Sci. Rep.">
        <title>Nanopore sequencing improves the draft genome of the human pathogenic amoeba Naegleria fowleri.</title>
        <authorList>
            <person name="Liechti N."/>
            <person name="Schurch N."/>
            <person name="Bruggmann R."/>
            <person name="Wittwer M."/>
        </authorList>
    </citation>
    <scope>NUCLEOTIDE SEQUENCE [LARGE SCALE GENOMIC DNA]</scope>
    <source>
        <strain evidence="16 17">ATCC 30894</strain>
    </source>
</reference>
<feature type="compositionally biased region" description="Low complexity" evidence="13">
    <location>
        <begin position="21"/>
        <end position="32"/>
    </location>
</feature>
<dbReference type="InterPro" id="IPR023214">
    <property type="entry name" value="HAD_sf"/>
</dbReference>
<dbReference type="GO" id="GO:0016887">
    <property type="term" value="F:ATP hydrolysis activity"/>
    <property type="evidence" value="ECO:0007669"/>
    <property type="project" value="InterPro"/>
</dbReference>
<dbReference type="VEuPathDB" id="AmoebaDB:NF0106710"/>
<dbReference type="SUPFAM" id="SSF81665">
    <property type="entry name" value="Calcium ATPase, transmembrane domain M"/>
    <property type="match status" value="1"/>
</dbReference>
<feature type="transmembrane region" description="Helical" evidence="14">
    <location>
        <begin position="1070"/>
        <end position="1086"/>
    </location>
</feature>
<evidence type="ECO:0000256" key="6">
    <source>
        <dbReference type="ARBA" id="ARBA00022741"/>
    </source>
</evidence>
<evidence type="ECO:0000256" key="4">
    <source>
        <dbReference type="ARBA" id="ARBA00022692"/>
    </source>
</evidence>
<dbReference type="InterPro" id="IPR001757">
    <property type="entry name" value="P_typ_ATPase"/>
</dbReference>
<dbReference type="NCBIfam" id="TIGR01494">
    <property type="entry name" value="ATPase_P-type"/>
    <property type="match status" value="1"/>
</dbReference>
<dbReference type="Pfam" id="PF13246">
    <property type="entry name" value="Cation_ATPase"/>
    <property type="match status" value="1"/>
</dbReference>
<dbReference type="Gene3D" id="2.70.150.10">
    <property type="entry name" value="Calcium-transporting ATPase, cytoplasmic transduction domain A"/>
    <property type="match status" value="1"/>
</dbReference>
<dbReference type="PANTHER" id="PTHR45630:SF8">
    <property type="entry name" value="CATION-TRANSPORTING ATPASE"/>
    <property type="match status" value="1"/>
</dbReference>
<dbReference type="RefSeq" id="XP_044558776.1">
    <property type="nucleotide sequence ID" value="XM_044710333.1"/>
</dbReference>
<evidence type="ECO:0000256" key="2">
    <source>
        <dbReference type="ARBA" id="ARBA00006000"/>
    </source>
</evidence>
<dbReference type="VEuPathDB" id="AmoebaDB:FDP41_006673"/>
<dbReference type="Gene3D" id="3.40.1110.10">
    <property type="entry name" value="Calcium-transporting ATPase, cytoplasmic domain N"/>
    <property type="match status" value="1"/>
</dbReference>
<keyword evidence="4 14" id="KW-0812">Transmembrane</keyword>
<comment type="similarity">
    <text evidence="2">Belongs to the cation transport ATPase (P-type) (TC 3.A.3) family. Type V subfamily.</text>
</comment>
<keyword evidence="17" id="KW-1185">Reference proteome</keyword>
<feature type="transmembrane region" description="Helical" evidence="14">
    <location>
        <begin position="1107"/>
        <end position="1127"/>
    </location>
</feature>